<dbReference type="PROSITE" id="PS00061">
    <property type="entry name" value="ADH_SHORT"/>
    <property type="match status" value="1"/>
</dbReference>
<dbReference type="OrthoDB" id="47007at2759"/>
<dbReference type="Proteomes" id="UP000038010">
    <property type="component" value="Unassembled WGS sequence"/>
</dbReference>
<dbReference type="GO" id="GO:0016491">
    <property type="term" value="F:oxidoreductase activity"/>
    <property type="evidence" value="ECO:0007669"/>
    <property type="project" value="UniProtKB-ARBA"/>
</dbReference>
<dbReference type="FunFam" id="3.40.50.720:FF:000084">
    <property type="entry name" value="Short-chain dehydrogenase reductase"/>
    <property type="match status" value="1"/>
</dbReference>
<evidence type="ECO:0000256" key="1">
    <source>
        <dbReference type="ARBA" id="ARBA00022857"/>
    </source>
</evidence>
<comment type="caution">
    <text evidence="4">The sequence shown here is derived from an EMBL/GenBank/DDBJ whole genome shotgun (WGS) entry which is preliminary data.</text>
</comment>
<comment type="similarity">
    <text evidence="2">Belongs to the short-chain dehydrogenases/reductases (SDR) family.</text>
</comment>
<dbReference type="PANTHER" id="PTHR43975">
    <property type="entry name" value="ZGC:101858"/>
    <property type="match status" value="1"/>
</dbReference>
<dbReference type="InterPro" id="IPR057326">
    <property type="entry name" value="KR_dom"/>
</dbReference>
<reference evidence="4 5" key="1">
    <citation type="submission" date="2015-06" db="EMBL/GenBank/DDBJ databases">
        <title>Draft genome of the ant-associated black yeast Phialophora attae CBS 131958.</title>
        <authorList>
            <person name="Moreno L.F."/>
            <person name="Stielow B.J."/>
            <person name="de Hoog S."/>
            <person name="Vicente V.A."/>
            <person name="Weiss V.A."/>
            <person name="de Vries M."/>
            <person name="Cruz L.M."/>
            <person name="Souza E.M."/>
        </authorList>
    </citation>
    <scope>NUCLEOTIDE SEQUENCE [LARGE SCALE GENOMIC DNA]</scope>
    <source>
        <strain evidence="4 5">CBS 131958</strain>
    </source>
</reference>
<dbReference type="PANTHER" id="PTHR43975:SF2">
    <property type="entry name" value="EG:BACR7A4.14 PROTEIN-RELATED"/>
    <property type="match status" value="1"/>
</dbReference>
<evidence type="ECO:0000313" key="5">
    <source>
        <dbReference type="Proteomes" id="UP000038010"/>
    </source>
</evidence>
<protein>
    <submittedName>
        <fullName evidence="4">(S)-1-Phenylethanol dehydrogenase</fullName>
    </submittedName>
</protein>
<dbReference type="PRINTS" id="PR00080">
    <property type="entry name" value="SDRFAMILY"/>
</dbReference>
<dbReference type="VEuPathDB" id="FungiDB:AB675_9460"/>
<dbReference type="Pfam" id="PF13561">
    <property type="entry name" value="adh_short_C2"/>
    <property type="match status" value="1"/>
</dbReference>
<feature type="domain" description="Ketoreductase" evidence="3">
    <location>
        <begin position="29"/>
        <end position="199"/>
    </location>
</feature>
<evidence type="ECO:0000256" key="2">
    <source>
        <dbReference type="RuleBase" id="RU000363"/>
    </source>
</evidence>
<dbReference type="EMBL" id="LFJN01000007">
    <property type="protein sequence ID" value="KPI42289.1"/>
    <property type="molecule type" value="Genomic_DNA"/>
</dbReference>
<keyword evidence="1" id="KW-0521">NADP</keyword>
<evidence type="ECO:0000259" key="3">
    <source>
        <dbReference type="SMART" id="SM00822"/>
    </source>
</evidence>
<gene>
    <name evidence="4" type="ORF">AB675_9460</name>
</gene>
<dbReference type="STRING" id="1664694.A0A0N0NP98"/>
<dbReference type="CDD" id="cd05233">
    <property type="entry name" value="SDR_c"/>
    <property type="match status" value="1"/>
</dbReference>
<dbReference type="Pfam" id="PF00106">
    <property type="entry name" value="adh_short"/>
    <property type="match status" value="1"/>
</dbReference>
<accession>A0A0N0NP98</accession>
<name>A0A0N0NP98_9EURO</name>
<dbReference type="AlphaFoldDB" id="A0A0N0NP98"/>
<dbReference type="InterPro" id="IPR036291">
    <property type="entry name" value="NAD(P)-bd_dom_sf"/>
</dbReference>
<dbReference type="InterPro" id="IPR002347">
    <property type="entry name" value="SDR_fam"/>
</dbReference>
<dbReference type="Gene3D" id="3.40.50.720">
    <property type="entry name" value="NAD(P)-binding Rossmann-like Domain"/>
    <property type="match status" value="1"/>
</dbReference>
<organism evidence="4 5">
    <name type="scientific">Cyphellophora attinorum</name>
    <dbReference type="NCBI Taxonomy" id="1664694"/>
    <lineage>
        <taxon>Eukaryota</taxon>
        <taxon>Fungi</taxon>
        <taxon>Dikarya</taxon>
        <taxon>Ascomycota</taxon>
        <taxon>Pezizomycotina</taxon>
        <taxon>Eurotiomycetes</taxon>
        <taxon>Chaetothyriomycetidae</taxon>
        <taxon>Chaetothyriales</taxon>
        <taxon>Cyphellophoraceae</taxon>
        <taxon>Cyphellophora</taxon>
    </lineage>
</organism>
<dbReference type="SMART" id="SM00822">
    <property type="entry name" value="PKS_KR"/>
    <property type="match status" value="1"/>
</dbReference>
<sequence>MTAEIPLLLRQEGARIPAVKRYRDKFENHVVLVTGGAQGIGAVTAASFSYQGAHLVLVDMNEAKLKETAAKLTADGAKVMYQVCNLTDEAAVHKTIENVIAALGKIDVLVHLAGIYPFKLILDATSSDYQRTMSVNMDSTFHLVKAVLPHMNKAGYGRIITTTSGAALQPEAGLAVYAAAKSAVLLFTRAVAMEAGPGYDGESGLREMFSRAVARQAVKRYGLPTDVADMICFVASPEAEFLTGQNFDVGGGFTHGA</sequence>
<dbReference type="RefSeq" id="XP_018002252.1">
    <property type="nucleotide sequence ID" value="XM_018149995.1"/>
</dbReference>
<evidence type="ECO:0000313" key="4">
    <source>
        <dbReference type="EMBL" id="KPI42289.1"/>
    </source>
</evidence>
<dbReference type="GeneID" id="28741875"/>
<dbReference type="PRINTS" id="PR00081">
    <property type="entry name" value="GDHRDH"/>
</dbReference>
<dbReference type="InterPro" id="IPR020904">
    <property type="entry name" value="Sc_DH/Rdtase_CS"/>
</dbReference>
<dbReference type="SUPFAM" id="SSF51735">
    <property type="entry name" value="NAD(P)-binding Rossmann-fold domains"/>
    <property type="match status" value="1"/>
</dbReference>
<proteinExistence type="inferred from homology"/>
<keyword evidence="5" id="KW-1185">Reference proteome</keyword>